<evidence type="ECO:0000256" key="2">
    <source>
        <dbReference type="SAM" id="Phobius"/>
    </source>
</evidence>
<keyword evidence="2" id="KW-1133">Transmembrane helix</keyword>
<name>A0A3R7C5E4_CLOSI</name>
<dbReference type="STRING" id="79923.A0A3R7C5E4"/>
<dbReference type="PANTHER" id="PTHR13146">
    <property type="match status" value="1"/>
</dbReference>
<feature type="region of interest" description="Disordered" evidence="1">
    <location>
        <begin position="625"/>
        <end position="648"/>
    </location>
</feature>
<dbReference type="OrthoDB" id="29773at2759"/>
<reference evidence="3 4" key="2">
    <citation type="journal article" date="2021" name="Genomics">
        <title>High-quality reference genome for Clonorchis sinensis.</title>
        <authorList>
            <person name="Young N.D."/>
            <person name="Stroehlein A.J."/>
            <person name="Kinkar L."/>
            <person name="Wang T."/>
            <person name="Sohn W.M."/>
            <person name="Chang B.C.H."/>
            <person name="Kaur P."/>
            <person name="Weisz D."/>
            <person name="Dudchenko O."/>
            <person name="Aiden E.L."/>
            <person name="Korhonen P.K."/>
            <person name="Gasser R.B."/>
        </authorList>
    </citation>
    <scope>NUCLEOTIDE SEQUENCE [LARGE SCALE GENOMIC DNA]</scope>
    <source>
        <strain evidence="3">Cs-k2</strain>
    </source>
</reference>
<proteinExistence type="predicted"/>
<feature type="transmembrane region" description="Helical" evidence="2">
    <location>
        <begin position="440"/>
        <end position="460"/>
    </location>
</feature>
<comment type="caution">
    <text evidence="3">The sequence shown here is derived from an EMBL/GenBank/DDBJ whole genome shotgun (WGS) entry which is preliminary data.</text>
</comment>
<organism evidence="3 4">
    <name type="scientific">Clonorchis sinensis</name>
    <name type="common">Chinese liver fluke</name>
    <dbReference type="NCBI Taxonomy" id="79923"/>
    <lineage>
        <taxon>Eukaryota</taxon>
        <taxon>Metazoa</taxon>
        <taxon>Spiralia</taxon>
        <taxon>Lophotrochozoa</taxon>
        <taxon>Platyhelminthes</taxon>
        <taxon>Trematoda</taxon>
        <taxon>Digenea</taxon>
        <taxon>Opisthorchiida</taxon>
        <taxon>Opisthorchiata</taxon>
        <taxon>Opisthorchiidae</taxon>
        <taxon>Clonorchis</taxon>
    </lineage>
</organism>
<dbReference type="PANTHER" id="PTHR13146:SF8">
    <property type="entry name" value="SOLUTE CARRIER FAMILY 35 MEMBER F6"/>
    <property type="match status" value="1"/>
</dbReference>
<accession>A0A3R7C5E4</accession>
<feature type="transmembrane region" description="Helical" evidence="2">
    <location>
        <begin position="481"/>
        <end position="500"/>
    </location>
</feature>
<protein>
    <submittedName>
        <fullName evidence="3">Solute carrier 35 member F6</fullName>
    </submittedName>
</protein>
<dbReference type="SUPFAM" id="SSF103481">
    <property type="entry name" value="Multidrug resistance efflux transporter EmrE"/>
    <property type="match status" value="1"/>
</dbReference>
<feature type="transmembrane region" description="Helical" evidence="2">
    <location>
        <begin position="382"/>
        <end position="400"/>
    </location>
</feature>
<feature type="transmembrane region" description="Helical" evidence="2">
    <location>
        <begin position="351"/>
        <end position="376"/>
    </location>
</feature>
<sequence>MVARRSLWADDPRYLWTFFTEALLVSDCRRIHEQLIRKLFCCPASSTTGAQHCASHATSSSTPGQCCSPCPLPHEASGQTFCRMSNYCRRAFKIRIGLPPHIFEATTVDQFKVLLDKYRIRVPGLELREEYRLLLRDIDNSNNNINTRPAVAPFRCLAAIPPEGSTRARILPGCPSLNRESREAEVGFEPRTFRSVNSRPNHLSHLVPEVDTTTEVLPGFPSLDGSSRHAGIGYHHSVLPAHLTTMGFTSKQLVLIFGMLITGTINTVSKKVQLDCTAFGYYNHSANDTRTEHAFNKPWFQTLLMFLGEFLCLFGFFVIRYRKRRRLENDGLRHQLLVDPTRPGIVDIPLFNWYFLLPASCDLLGTTLAGIGLLFVDASIWQMMRGSLIIFAGLLSVIFLKRKLYVYHWFGMLCTVVGLALVGTKSVFSGHSLSHTGAQSAIGIGLVLAGAFTTACQMIVEEVFLKRRGFHPLQAVGMEGVFGSLMMICIALPAVHFIPGNDLNGSYENVLDALYQVVDSPLLLVNCILYILSIALFNYFGLSITRYLSAVHRTLIDALRTTLVWCISLLLYYSTSGRFGESFDVSWGLIQIDGFACLIIGTLVYNKVMDVSFIPCCAEPDSIGEPEFNSEVTETSQEQADEQRTSQI</sequence>
<evidence type="ECO:0000313" key="4">
    <source>
        <dbReference type="Proteomes" id="UP000286415"/>
    </source>
</evidence>
<gene>
    <name evidence="3" type="ORF">CSKR_112116</name>
</gene>
<dbReference type="EMBL" id="NIRI02000042">
    <property type="protein sequence ID" value="KAG5448274.1"/>
    <property type="molecule type" value="Genomic_DNA"/>
</dbReference>
<feature type="transmembrane region" description="Helical" evidence="2">
    <location>
        <begin position="554"/>
        <end position="573"/>
    </location>
</feature>
<keyword evidence="2" id="KW-0812">Transmembrane</keyword>
<keyword evidence="4" id="KW-1185">Reference proteome</keyword>
<evidence type="ECO:0000313" key="3">
    <source>
        <dbReference type="EMBL" id="KAG5448274.1"/>
    </source>
</evidence>
<feature type="transmembrane region" description="Helical" evidence="2">
    <location>
        <begin position="520"/>
        <end position="542"/>
    </location>
</feature>
<dbReference type="InParanoid" id="A0A3R7C5E4"/>
<feature type="transmembrane region" description="Helical" evidence="2">
    <location>
        <begin position="407"/>
        <end position="428"/>
    </location>
</feature>
<feature type="transmembrane region" description="Helical" evidence="2">
    <location>
        <begin position="299"/>
        <end position="319"/>
    </location>
</feature>
<dbReference type="Proteomes" id="UP000286415">
    <property type="component" value="Unassembled WGS sequence"/>
</dbReference>
<dbReference type="InterPro" id="IPR037185">
    <property type="entry name" value="EmrE-like"/>
</dbReference>
<keyword evidence="2" id="KW-0472">Membrane</keyword>
<feature type="transmembrane region" description="Helical" evidence="2">
    <location>
        <begin position="585"/>
        <end position="605"/>
    </location>
</feature>
<dbReference type="GO" id="GO:0016020">
    <property type="term" value="C:membrane"/>
    <property type="evidence" value="ECO:0007669"/>
    <property type="project" value="TreeGrafter"/>
</dbReference>
<dbReference type="AlphaFoldDB" id="A0A3R7C5E4"/>
<evidence type="ECO:0000256" key="1">
    <source>
        <dbReference type="SAM" id="MobiDB-lite"/>
    </source>
</evidence>
<reference evidence="3 4" key="1">
    <citation type="journal article" date="2018" name="Biotechnol. Adv.">
        <title>Improved genomic resources and new bioinformatic workflow for the carcinogenic parasite Clonorchis sinensis: Biotechnological implications.</title>
        <authorList>
            <person name="Wang D."/>
            <person name="Korhonen P.K."/>
            <person name="Gasser R.B."/>
            <person name="Young N.D."/>
        </authorList>
    </citation>
    <scope>NUCLEOTIDE SEQUENCE [LARGE SCALE GENOMIC DNA]</scope>
    <source>
        <strain evidence="3">Cs-k2</strain>
    </source>
</reference>